<dbReference type="InterPro" id="IPR036318">
    <property type="entry name" value="FAD-bd_PCMH-like_sf"/>
</dbReference>
<feature type="domain" description="FAD-binding PCMH-type" evidence="4">
    <location>
        <begin position="1"/>
        <end position="178"/>
    </location>
</feature>
<dbReference type="Pfam" id="PF03450">
    <property type="entry name" value="CO_deh_flav_C"/>
    <property type="match status" value="1"/>
</dbReference>
<protein>
    <submittedName>
        <fullName evidence="5">Unannotated protein</fullName>
    </submittedName>
</protein>
<dbReference type="Gene3D" id="3.30.390.50">
    <property type="entry name" value="CO dehydrogenase flavoprotein, C-terminal domain"/>
    <property type="match status" value="1"/>
</dbReference>
<dbReference type="InterPro" id="IPR016167">
    <property type="entry name" value="FAD-bd_PCMH_sub1"/>
</dbReference>
<evidence type="ECO:0000256" key="1">
    <source>
        <dbReference type="ARBA" id="ARBA00022630"/>
    </source>
</evidence>
<dbReference type="InterPro" id="IPR051312">
    <property type="entry name" value="Diverse_Substr_Oxidored"/>
</dbReference>
<dbReference type="GO" id="GO:0071949">
    <property type="term" value="F:FAD binding"/>
    <property type="evidence" value="ECO:0007669"/>
    <property type="project" value="InterPro"/>
</dbReference>
<dbReference type="GO" id="GO:0016491">
    <property type="term" value="F:oxidoreductase activity"/>
    <property type="evidence" value="ECO:0007669"/>
    <property type="project" value="UniProtKB-KW"/>
</dbReference>
<dbReference type="InterPro" id="IPR005107">
    <property type="entry name" value="CO_DH_flav_C"/>
</dbReference>
<dbReference type="InterPro" id="IPR016166">
    <property type="entry name" value="FAD-bd_PCMH"/>
</dbReference>
<dbReference type="InterPro" id="IPR036683">
    <property type="entry name" value="CO_DH_flav_C_dom_sf"/>
</dbReference>
<gene>
    <name evidence="5" type="ORF">UFOPK3609_01365</name>
</gene>
<keyword evidence="3" id="KW-0560">Oxidoreductase</keyword>
<proteinExistence type="predicted"/>
<dbReference type="EMBL" id="CAFBMQ010000218">
    <property type="protein sequence ID" value="CAB4920508.1"/>
    <property type="molecule type" value="Genomic_DNA"/>
</dbReference>
<evidence type="ECO:0000259" key="4">
    <source>
        <dbReference type="PROSITE" id="PS51387"/>
    </source>
</evidence>
<dbReference type="PANTHER" id="PTHR42659">
    <property type="entry name" value="XANTHINE DEHYDROGENASE SUBUNIT C-RELATED"/>
    <property type="match status" value="1"/>
</dbReference>
<dbReference type="PROSITE" id="PS51387">
    <property type="entry name" value="FAD_PCMH"/>
    <property type="match status" value="1"/>
</dbReference>
<name>A0A6J7HMB3_9ZZZZ</name>
<keyword evidence="2" id="KW-0274">FAD</keyword>
<organism evidence="5">
    <name type="scientific">freshwater metagenome</name>
    <dbReference type="NCBI Taxonomy" id="449393"/>
    <lineage>
        <taxon>unclassified sequences</taxon>
        <taxon>metagenomes</taxon>
        <taxon>ecological metagenomes</taxon>
    </lineage>
</organism>
<dbReference type="SUPFAM" id="SSF55447">
    <property type="entry name" value="CO dehydrogenase flavoprotein C-terminal domain-like"/>
    <property type="match status" value="1"/>
</dbReference>
<dbReference type="Gene3D" id="3.30.43.10">
    <property type="entry name" value="Uridine Diphospho-n-acetylenolpyruvylglucosamine Reductase, domain 2"/>
    <property type="match status" value="1"/>
</dbReference>
<dbReference type="PANTHER" id="PTHR42659:SF2">
    <property type="entry name" value="XANTHINE DEHYDROGENASE SUBUNIT C-RELATED"/>
    <property type="match status" value="1"/>
</dbReference>
<reference evidence="5" key="1">
    <citation type="submission" date="2020-05" db="EMBL/GenBank/DDBJ databases">
        <authorList>
            <person name="Chiriac C."/>
            <person name="Salcher M."/>
            <person name="Ghai R."/>
            <person name="Kavagutti S V."/>
        </authorList>
    </citation>
    <scope>NUCLEOTIDE SEQUENCE</scope>
</reference>
<dbReference type="Gene3D" id="3.30.465.10">
    <property type="match status" value="1"/>
</dbReference>
<sequence>MIPAAFAYARPTTVDEALSAIAAGGEDVKIMAGGQSLIPVMRLRLAAPETVVDLTKVTELRGVREDGDSLVIGSMTTHSDILRDPLIAQYGKLIAEATETVADPAVRHRGTFGGALAHADPAGDLPAVALALDAEFVIAGPGGARRSVPASAFFVDYLTTALEDGELLVEIRVPKLGEGWGVRYEKFNRVAQAWSIVAVAAAVRREGSTIAEARIGLTNMGSTPLRATAVEQALVGADVSLETVTAAAAQAAEGTEPSSDLNAQADYRQHLARVLTGRAVRAAAGL</sequence>
<dbReference type="SMART" id="SM01092">
    <property type="entry name" value="CO_deh_flav_C"/>
    <property type="match status" value="1"/>
</dbReference>
<dbReference type="Pfam" id="PF00941">
    <property type="entry name" value="FAD_binding_5"/>
    <property type="match status" value="1"/>
</dbReference>
<accession>A0A6J7HMB3</accession>
<dbReference type="InterPro" id="IPR016169">
    <property type="entry name" value="FAD-bd_PCMH_sub2"/>
</dbReference>
<dbReference type="FunFam" id="3.30.465.10:FF:000017">
    <property type="entry name" value="Xanthine dehydrogenase, FAD binding subunit"/>
    <property type="match status" value="1"/>
</dbReference>
<dbReference type="SUPFAM" id="SSF56176">
    <property type="entry name" value="FAD-binding/transporter-associated domain-like"/>
    <property type="match status" value="1"/>
</dbReference>
<dbReference type="AlphaFoldDB" id="A0A6J7HMB3"/>
<keyword evidence="1" id="KW-0285">Flavoprotein</keyword>
<evidence type="ECO:0000313" key="5">
    <source>
        <dbReference type="EMBL" id="CAB4920508.1"/>
    </source>
</evidence>
<dbReference type="InterPro" id="IPR002346">
    <property type="entry name" value="Mopterin_DH_FAD-bd"/>
</dbReference>
<evidence type="ECO:0000256" key="3">
    <source>
        <dbReference type="ARBA" id="ARBA00023002"/>
    </source>
</evidence>
<evidence type="ECO:0000256" key="2">
    <source>
        <dbReference type="ARBA" id="ARBA00022827"/>
    </source>
</evidence>